<evidence type="ECO:0000313" key="2">
    <source>
        <dbReference type="EMBL" id="CAH9131908.1"/>
    </source>
</evidence>
<evidence type="ECO:0000256" key="1">
    <source>
        <dbReference type="SAM" id="MobiDB-lite"/>
    </source>
</evidence>
<keyword evidence="3" id="KW-1185">Reference proteome</keyword>
<dbReference type="Proteomes" id="UP001152523">
    <property type="component" value="Unassembled WGS sequence"/>
</dbReference>
<accession>A0AAV0F907</accession>
<feature type="region of interest" description="Disordered" evidence="1">
    <location>
        <begin position="1"/>
        <end position="25"/>
    </location>
</feature>
<comment type="caution">
    <text evidence="2">The sequence shown here is derived from an EMBL/GenBank/DDBJ whole genome shotgun (WGS) entry which is preliminary data.</text>
</comment>
<proteinExistence type="predicted"/>
<organism evidence="2 3">
    <name type="scientific">Cuscuta epithymum</name>
    <dbReference type="NCBI Taxonomy" id="186058"/>
    <lineage>
        <taxon>Eukaryota</taxon>
        <taxon>Viridiplantae</taxon>
        <taxon>Streptophyta</taxon>
        <taxon>Embryophyta</taxon>
        <taxon>Tracheophyta</taxon>
        <taxon>Spermatophyta</taxon>
        <taxon>Magnoliopsida</taxon>
        <taxon>eudicotyledons</taxon>
        <taxon>Gunneridae</taxon>
        <taxon>Pentapetalae</taxon>
        <taxon>asterids</taxon>
        <taxon>lamiids</taxon>
        <taxon>Solanales</taxon>
        <taxon>Convolvulaceae</taxon>
        <taxon>Cuscuteae</taxon>
        <taxon>Cuscuta</taxon>
        <taxon>Cuscuta subgen. Cuscuta</taxon>
    </lineage>
</organism>
<dbReference type="AlphaFoldDB" id="A0AAV0F907"/>
<name>A0AAV0F907_9ASTE</name>
<protein>
    <submittedName>
        <fullName evidence="2">Uncharacterized protein</fullName>
    </submittedName>
</protein>
<gene>
    <name evidence="2" type="ORF">CEPIT_LOCUS31761</name>
</gene>
<feature type="compositionally biased region" description="Polar residues" evidence="1">
    <location>
        <begin position="14"/>
        <end position="25"/>
    </location>
</feature>
<evidence type="ECO:0000313" key="3">
    <source>
        <dbReference type="Proteomes" id="UP001152523"/>
    </source>
</evidence>
<sequence>MGHMETQMIREGHNPSSPKRYSSLATTSSSILPVTEVQCFHSPREDTRNVLDEQVTLTRWSKKHRIRIPGASVDNFDYWKSNAAIGLHSDGWEILKTANSLSQEVFNQAF</sequence>
<reference evidence="2" key="1">
    <citation type="submission" date="2022-07" db="EMBL/GenBank/DDBJ databases">
        <authorList>
            <person name="Macas J."/>
            <person name="Novak P."/>
            <person name="Neumann P."/>
        </authorList>
    </citation>
    <scope>NUCLEOTIDE SEQUENCE</scope>
</reference>
<dbReference type="EMBL" id="CAMAPF010000967">
    <property type="protein sequence ID" value="CAH9131908.1"/>
    <property type="molecule type" value="Genomic_DNA"/>
</dbReference>